<evidence type="ECO:0000256" key="1">
    <source>
        <dbReference type="ARBA" id="ARBA00008857"/>
    </source>
</evidence>
<dbReference type="GO" id="GO:0006310">
    <property type="term" value="P:DNA recombination"/>
    <property type="evidence" value="ECO:0007669"/>
    <property type="project" value="UniProtKB-KW"/>
</dbReference>
<dbReference type="Pfam" id="PF26003">
    <property type="entry name" value="Integrase_N_phage"/>
    <property type="match status" value="1"/>
</dbReference>
<evidence type="ECO:0000256" key="4">
    <source>
        <dbReference type="PROSITE-ProRule" id="PRU01248"/>
    </source>
</evidence>
<evidence type="ECO:0000259" key="6">
    <source>
        <dbReference type="PROSITE" id="PS51900"/>
    </source>
</evidence>
<evidence type="ECO:0000313" key="8">
    <source>
        <dbReference type="Proteomes" id="UP000818266"/>
    </source>
</evidence>
<dbReference type="InterPro" id="IPR050090">
    <property type="entry name" value="Tyrosine_recombinase_XerCD"/>
</dbReference>
<dbReference type="InterPro" id="IPR044068">
    <property type="entry name" value="CB"/>
</dbReference>
<evidence type="ECO:0000313" key="7">
    <source>
        <dbReference type="EMBL" id="NHF63749.1"/>
    </source>
</evidence>
<dbReference type="Proteomes" id="UP000818266">
    <property type="component" value="Unassembled WGS sequence"/>
</dbReference>
<dbReference type="PANTHER" id="PTHR30349">
    <property type="entry name" value="PHAGE INTEGRASE-RELATED"/>
    <property type="match status" value="1"/>
</dbReference>
<feature type="domain" description="Tyr recombinase" evidence="5">
    <location>
        <begin position="179"/>
        <end position="373"/>
    </location>
</feature>
<evidence type="ECO:0000259" key="5">
    <source>
        <dbReference type="PROSITE" id="PS51898"/>
    </source>
</evidence>
<dbReference type="EMBL" id="VIKT02000020">
    <property type="protein sequence ID" value="NHF63749.1"/>
    <property type="molecule type" value="Genomic_DNA"/>
</dbReference>
<comment type="caution">
    <text evidence="7">The sequence shown here is derived from an EMBL/GenBank/DDBJ whole genome shotgun (WGS) entry which is preliminary data.</text>
</comment>
<dbReference type="GO" id="GO:0015074">
    <property type="term" value="P:DNA integration"/>
    <property type="evidence" value="ECO:0007669"/>
    <property type="project" value="InterPro"/>
</dbReference>
<dbReference type="InterPro" id="IPR010998">
    <property type="entry name" value="Integrase_recombinase_N"/>
</dbReference>
<sequence length="396" mass="44178">MTETRKYKANREDWGSIRALPSGRFQASYIGPDGERHKAALTYSTRTDARAWLSSIRTDIQRGKWKNPKTVSAETFAVYAETWISQRSNAQGQPLRPKTATEYRRHVAKGLSEFAGDKLSAITPARVRTWHANRIAPGTKTTAGAEARVLRAILNTAVEDGIIEVNPVPSKLTKSKTNRTFRPPTLEELAVLYDQIDDRYKLAVLIAAYGGLRLSEWRALRRRDIALIDGRYVIDVHRQAQYVTGRGWIISPPKSDRGIRMATLPTWITGPLTAHLNSRVGAFPDSLLFAPKGRSEFIHDSDFNKTWNAARDIAGVRRLVREHDLRSFGGSHLMGTAGASLFETRDFLGHSESTVTERHYIKKISDRAAELADKMPVLPPVMPPNVTKLPETGTGG</sequence>
<protein>
    <submittedName>
        <fullName evidence="7">Tyrosine-type recombinase/integrase</fullName>
    </submittedName>
</protein>
<comment type="similarity">
    <text evidence="1">Belongs to the 'phage' integrase family.</text>
</comment>
<dbReference type="InterPro" id="IPR013762">
    <property type="entry name" value="Integrase-like_cat_sf"/>
</dbReference>
<dbReference type="InterPro" id="IPR002104">
    <property type="entry name" value="Integrase_catalytic"/>
</dbReference>
<accession>A0A9E5JN68</accession>
<proteinExistence type="inferred from homology"/>
<dbReference type="Gene3D" id="1.10.443.10">
    <property type="entry name" value="Intergrase catalytic core"/>
    <property type="match status" value="1"/>
</dbReference>
<dbReference type="PANTHER" id="PTHR30349:SF64">
    <property type="entry name" value="PROPHAGE INTEGRASE INTD-RELATED"/>
    <property type="match status" value="1"/>
</dbReference>
<dbReference type="PROSITE" id="PS51898">
    <property type="entry name" value="TYR_RECOMBINASE"/>
    <property type="match status" value="1"/>
</dbReference>
<dbReference type="RefSeq" id="WP_165638125.1">
    <property type="nucleotide sequence ID" value="NZ_JAVJPO010000023.1"/>
</dbReference>
<keyword evidence="2 4" id="KW-0238">DNA-binding</keyword>
<dbReference type="SUPFAM" id="SSF56349">
    <property type="entry name" value="DNA breaking-rejoining enzymes"/>
    <property type="match status" value="1"/>
</dbReference>
<reference evidence="7 8" key="1">
    <citation type="submission" date="2020-03" db="EMBL/GenBank/DDBJ databases">
        <title>Chryseoglobus sp. isolated from a deep-sea seamount.</title>
        <authorList>
            <person name="Zhang D.-C."/>
        </authorList>
    </citation>
    <scope>NUCLEOTIDE SEQUENCE [LARGE SCALE GENOMIC DNA]</scope>
    <source>
        <strain evidence="7 8">KN1116</strain>
    </source>
</reference>
<dbReference type="GO" id="GO:0003677">
    <property type="term" value="F:DNA binding"/>
    <property type="evidence" value="ECO:0007669"/>
    <property type="project" value="UniProtKB-UniRule"/>
</dbReference>
<dbReference type="Gene3D" id="1.10.150.130">
    <property type="match status" value="1"/>
</dbReference>
<dbReference type="InterPro" id="IPR058717">
    <property type="entry name" value="Phage_L5_Integrase_N"/>
</dbReference>
<dbReference type="AlphaFoldDB" id="A0A9E5JN68"/>
<evidence type="ECO:0000256" key="2">
    <source>
        <dbReference type="ARBA" id="ARBA00023125"/>
    </source>
</evidence>
<keyword evidence="8" id="KW-1185">Reference proteome</keyword>
<gene>
    <name evidence="7" type="ORF">FK219_010970</name>
</gene>
<organism evidence="7 8">
    <name type="scientific">Microcella pacifica</name>
    <dbReference type="NCBI Taxonomy" id="2591847"/>
    <lineage>
        <taxon>Bacteria</taxon>
        <taxon>Bacillati</taxon>
        <taxon>Actinomycetota</taxon>
        <taxon>Actinomycetes</taxon>
        <taxon>Micrococcales</taxon>
        <taxon>Microbacteriaceae</taxon>
        <taxon>Microcella</taxon>
    </lineage>
</organism>
<dbReference type="PROSITE" id="PS51900">
    <property type="entry name" value="CB"/>
    <property type="match status" value="1"/>
</dbReference>
<evidence type="ECO:0000256" key="3">
    <source>
        <dbReference type="ARBA" id="ARBA00023172"/>
    </source>
</evidence>
<keyword evidence="3" id="KW-0233">DNA recombination</keyword>
<dbReference type="InterPro" id="IPR011010">
    <property type="entry name" value="DNA_brk_join_enz"/>
</dbReference>
<name>A0A9E5JN68_9MICO</name>
<dbReference type="Pfam" id="PF00589">
    <property type="entry name" value="Phage_integrase"/>
    <property type="match status" value="1"/>
</dbReference>
<feature type="domain" description="Core-binding (CB)" evidence="6">
    <location>
        <begin position="74"/>
        <end position="158"/>
    </location>
</feature>